<dbReference type="EMBL" id="FWYF01000001">
    <property type="protein sequence ID" value="SMD32309.1"/>
    <property type="molecule type" value="Genomic_DNA"/>
</dbReference>
<evidence type="ECO:0000256" key="1">
    <source>
        <dbReference type="ARBA" id="ARBA00004651"/>
    </source>
</evidence>
<dbReference type="STRING" id="692418.SAMN04488029_0653"/>
<dbReference type="Proteomes" id="UP000192472">
    <property type="component" value="Unassembled WGS sequence"/>
</dbReference>
<evidence type="ECO:0000259" key="7">
    <source>
        <dbReference type="Pfam" id="PF03772"/>
    </source>
</evidence>
<sequence>MSLWTNRPFLRIILAFALGILAARHDFTISLLALQYLILSLFILVVVVKAVFKNTPNIILANLLLVSIGLIGMHHYGSSNSYNKRLLIQSTWNECKAFIGTITSFPTEKEKYMVYHVDVNLGIQDSGFLNIPTKILLYEKKAAEQNSTLVYGDKVRIEGHPYLIDEAKNPHEFDFAKYMADQHIYLHQFVTHDQITLIGKHKANALMSAVYRIRSHFESVIKSNINGKDEEAIVLALLLGIKGQLNPEIKTAYATAGAMHVLAVSGLHVSIIYFLLNWLFKGIPPGNFKRFVTPTISIMALWLYALLTGFSPSILRAVTMFSCMIFAKILDRKNQVFNSLSFVAFVLLIFDPTFLFNIGFQLSFLAVAGIVYLYPKLYQFWDIQNRVGDYLWQLVCVSLAAQIATFPLSIYYFHQFPSYFLIANLIVIPVAFAIMILGLGVLAFGSFTPWIGWFLEELVGFMNCFVARIQVLDGSVIDWIYMSSFQTFLIYMAIIAFLCLLRYKKISYAWLMLFIITGFSLDRIWHILIRSNTNDMAFYSMGKSPIIDQVEKFEAQLFTLDSIFDFEKLEQHISPNRIHNLLPPPRSPHLISTQLGSFARMHIFKNKRTLFFTQPFDVNQIQFRLKADIVVISNQAIDSLTILDRIVDFKEVIIDQTNHPFYANRLKSEAKSLKMNLFSLHDQAHLVSLSRNQKFLDMLF</sequence>
<feature type="transmembrane region" description="Helical" evidence="6">
    <location>
        <begin position="252"/>
        <end position="276"/>
    </location>
</feature>
<feature type="transmembrane region" description="Helical" evidence="6">
    <location>
        <begin position="288"/>
        <end position="307"/>
    </location>
</feature>
<dbReference type="PANTHER" id="PTHR30619">
    <property type="entry name" value="DNA INTERNALIZATION/COMPETENCE PROTEIN COMEC/REC2"/>
    <property type="match status" value="1"/>
</dbReference>
<keyword evidence="4 6" id="KW-1133">Transmembrane helix</keyword>
<keyword evidence="10" id="KW-1185">Reference proteome</keyword>
<evidence type="ECO:0000313" key="10">
    <source>
        <dbReference type="Proteomes" id="UP000192472"/>
    </source>
</evidence>
<evidence type="ECO:0000256" key="5">
    <source>
        <dbReference type="ARBA" id="ARBA00023136"/>
    </source>
</evidence>
<gene>
    <name evidence="9" type="ORF">SAMN04488029_0653</name>
</gene>
<dbReference type="OrthoDB" id="9761531at2"/>
<feature type="transmembrane region" description="Helical" evidence="6">
    <location>
        <begin position="509"/>
        <end position="529"/>
    </location>
</feature>
<dbReference type="InterPro" id="IPR004477">
    <property type="entry name" value="ComEC_N"/>
</dbReference>
<dbReference type="AlphaFoldDB" id="A0A1W2G6K3"/>
<feature type="transmembrane region" description="Helical" evidence="6">
    <location>
        <begin position="390"/>
        <end position="413"/>
    </location>
</feature>
<dbReference type="InterPro" id="IPR052159">
    <property type="entry name" value="Competence_DNA_uptake"/>
</dbReference>
<name>A0A1W2G6K3_REIFA</name>
<dbReference type="GO" id="GO:0005886">
    <property type="term" value="C:plasma membrane"/>
    <property type="evidence" value="ECO:0007669"/>
    <property type="project" value="UniProtKB-SubCell"/>
</dbReference>
<dbReference type="PANTHER" id="PTHR30619:SF1">
    <property type="entry name" value="RECOMBINATION PROTEIN 2"/>
    <property type="match status" value="1"/>
</dbReference>
<feature type="transmembrane region" description="Helical" evidence="6">
    <location>
        <begin position="59"/>
        <end position="77"/>
    </location>
</feature>
<comment type="subcellular location">
    <subcellularLocation>
        <location evidence="1">Cell membrane</location>
        <topology evidence="1">Multi-pass membrane protein</topology>
    </subcellularLocation>
</comment>
<evidence type="ECO:0000256" key="6">
    <source>
        <dbReference type="SAM" id="Phobius"/>
    </source>
</evidence>
<dbReference type="RefSeq" id="WP_084370976.1">
    <property type="nucleotide sequence ID" value="NZ_FWYF01000001.1"/>
</dbReference>
<dbReference type="InterPro" id="IPR025405">
    <property type="entry name" value="DUF4131"/>
</dbReference>
<dbReference type="NCBIfam" id="TIGR00360">
    <property type="entry name" value="ComEC_N-term"/>
    <property type="match status" value="1"/>
</dbReference>
<feature type="transmembrane region" description="Helical" evidence="6">
    <location>
        <begin position="479"/>
        <end position="503"/>
    </location>
</feature>
<organism evidence="9 10">
    <name type="scientific">Reichenbachiella faecimaris</name>
    <dbReference type="NCBI Taxonomy" id="692418"/>
    <lineage>
        <taxon>Bacteria</taxon>
        <taxon>Pseudomonadati</taxon>
        <taxon>Bacteroidota</taxon>
        <taxon>Cytophagia</taxon>
        <taxon>Cytophagales</taxon>
        <taxon>Reichenbachiellaceae</taxon>
        <taxon>Reichenbachiella</taxon>
    </lineage>
</organism>
<feature type="transmembrane region" description="Helical" evidence="6">
    <location>
        <begin position="32"/>
        <end position="52"/>
    </location>
</feature>
<dbReference type="Pfam" id="PF13567">
    <property type="entry name" value="DUF4131"/>
    <property type="match status" value="1"/>
</dbReference>
<keyword evidence="2" id="KW-1003">Cell membrane</keyword>
<evidence type="ECO:0000259" key="8">
    <source>
        <dbReference type="Pfam" id="PF13567"/>
    </source>
</evidence>
<evidence type="ECO:0000256" key="2">
    <source>
        <dbReference type="ARBA" id="ARBA00022475"/>
    </source>
</evidence>
<proteinExistence type="predicted"/>
<dbReference type="Pfam" id="PF03772">
    <property type="entry name" value="Competence"/>
    <property type="match status" value="1"/>
</dbReference>
<keyword evidence="5 6" id="KW-0472">Membrane</keyword>
<protein>
    <submittedName>
        <fullName evidence="9">Competence protein ComEC</fullName>
    </submittedName>
</protein>
<feature type="domain" description="ComEC/Rec2-related protein" evidence="7">
    <location>
        <begin position="237"/>
        <end position="501"/>
    </location>
</feature>
<reference evidence="9 10" key="1">
    <citation type="submission" date="2017-04" db="EMBL/GenBank/DDBJ databases">
        <authorList>
            <person name="Afonso C.L."/>
            <person name="Miller P.J."/>
            <person name="Scott M.A."/>
            <person name="Spackman E."/>
            <person name="Goraichik I."/>
            <person name="Dimitrov K.M."/>
            <person name="Suarez D.L."/>
            <person name="Swayne D.E."/>
        </authorList>
    </citation>
    <scope>NUCLEOTIDE SEQUENCE [LARGE SCALE GENOMIC DNA]</scope>
    <source>
        <strain evidence="9 10">DSM 26133</strain>
    </source>
</reference>
<feature type="transmembrane region" description="Helical" evidence="6">
    <location>
        <begin position="420"/>
        <end position="444"/>
    </location>
</feature>
<evidence type="ECO:0000313" key="9">
    <source>
        <dbReference type="EMBL" id="SMD32309.1"/>
    </source>
</evidence>
<evidence type="ECO:0000256" key="4">
    <source>
        <dbReference type="ARBA" id="ARBA00022989"/>
    </source>
</evidence>
<keyword evidence="3 6" id="KW-0812">Transmembrane</keyword>
<feature type="domain" description="DUF4131" evidence="8">
    <location>
        <begin position="37"/>
        <end position="191"/>
    </location>
</feature>
<feature type="transmembrane region" description="Helical" evidence="6">
    <location>
        <begin position="342"/>
        <end position="370"/>
    </location>
</feature>
<evidence type="ECO:0000256" key="3">
    <source>
        <dbReference type="ARBA" id="ARBA00022692"/>
    </source>
</evidence>
<accession>A0A1W2G6K3</accession>